<feature type="compositionally biased region" description="Low complexity" evidence="1">
    <location>
        <begin position="175"/>
        <end position="192"/>
    </location>
</feature>
<keyword evidence="2" id="KW-0472">Membrane</keyword>
<dbReference type="HOGENOM" id="CLU_1064802_0_0_5"/>
<dbReference type="AlphaFoldDB" id="A0A0A8K2C2"/>
<feature type="region of interest" description="Disordered" evidence="1">
    <location>
        <begin position="175"/>
        <end position="261"/>
    </location>
</feature>
<keyword evidence="2" id="KW-1133">Transmembrane helix</keyword>
<dbReference type="EMBL" id="AP014648">
    <property type="protein sequence ID" value="BAQ17070.1"/>
    <property type="molecule type" value="Genomic_DNA"/>
</dbReference>
<dbReference type="Pfam" id="PF09933">
    <property type="entry name" value="DUF2165"/>
    <property type="match status" value="1"/>
</dbReference>
<feature type="compositionally biased region" description="Basic residues" evidence="1">
    <location>
        <begin position="193"/>
        <end position="216"/>
    </location>
</feature>
<dbReference type="Proteomes" id="UP000031643">
    <property type="component" value="Chromosome"/>
</dbReference>
<gene>
    <name evidence="3" type="ORF">GL4_1615</name>
</gene>
<keyword evidence="4" id="KW-1185">Reference proteome</keyword>
<reference evidence="3 4" key="1">
    <citation type="submission" date="2014-09" db="EMBL/GenBank/DDBJ databases">
        <title>Genome sequencing of Methyloceanibacter caenitepidi Gela4.</title>
        <authorList>
            <person name="Takeuchi M."/>
            <person name="Susumu S."/>
            <person name="Kamagata Y."/>
            <person name="Oshima K."/>
            <person name="Hattori M."/>
            <person name="Iwasaki W."/>
        </authorList>
    </citation>
    <scope>NUCLEOTIDE SEQUENCE [LARGE SCALE GENOMIC DNA]</scope>
    <source>
        <strain evidence="3 4">Gela4</strain>
    </source>
</reference>
<organism evidence="3 4">
    <name type="scientific">Methyloceanibacter caenitepidi</name>
    <dbReference type="NCBI Taxonomy" id="1384459"/>
    <lineage>
        <taxon>Bacteria</taxon>
        <taxon>Pseudomonadati</taxon>
        <taxon>Pseudomonadota</taxon>
        <taxon>Alphaproteobacteria</taxon>
        <taxon>Hyphomicrobiales</taxon>
        <taxon>Hyphomicrobiaceae</taxon>
        <taxon>Methyloceanibacter</taxon>
    </lineage>
</organism>
<proteinExistence type="predicted"/>
<protein>
    <recommendedName>
        <fullName evidence="5">DUF2165 domain-containing protein</fullName>
    </recommendedName>
</protein>
<feature type="transmembrane region" description="Helical" evidence="2">
    <location>
        <begin position="66"/>
        <end position="90"/>
    </location>
</feature>
<dbReference type="STRING" id="1384459.GL4_1615"/>
<feature type="compositionally biased region" description="Low complexity" evidence="1">
    <location>
        <begin position="217"/>
        <end position="245"/>
    </location>
</feature>
<feature type="transmembrane region" description="Helical" evidence="2">
    <location>
        <begin position="142"/>
        <end position="159"/>
    </location>
</feature>
<dbReference type="RefSeq" id="WP_082025560.1">
    <property type="nucleotide sequence ID" value="NZ_AP014648.1"/>
</dbReference>
<evidence type="ECO:0000313" key="4">
    <source>
        <dbReference type="Proteomes" id="UP000031643"/>
    </source>
</evidence>
<dbReference type="InterPro" id="IPR018681">
    <property type="entry name" value="DUF2165_transmembrane"/>
</dbReference>
<evidence type="ECO:0000313" key="3">
    <source>
        <dbReference type="EMBL" id="BAQ17070.1"/>
    </source>
</evidence>
<accession>A0A0A8K2C2</accession>
<evidence type="ECO:0000256" key="2">
    <source>
        <dbReference type="SAM" id="Phobius"/>
    </source>
</evidence>
<dbReference type="KEGG" id="mcg:GL4_1615"/>
<sequence>MYTARIAKIVMVACLAAFCLLVVFGNLTDYQSNFLFVQHVMSMDTTYPGNKLMYRAVTEPAYWQAAYRLIIFGEATAGILFLAGAIRLLLVRRQPGAVFDRAKALTVMGALVAFLVWFFGFMVVAGEWFAMWQSATWNGQEAAFRFYMTALAVLIFVMLPDRDLKEPFPVAADPKPAGAPAKAAAPKSQTAPAKKKAPVKKKAPAKKAPAKKRTRAKTSAAKTSAAKTSTAKTNTSKTSTATTAAAKRRLAAANDKIGEGS</sequence>
<feature type="transmembrane region" description="Helical" evidence="2">
    <location>
        <begin position="102"/>
        <end position="130"/>
    </location>
</feature>
<evidence type="ECO:0008006" key="5">
    <source>
        <dbReference type="Google" id="ProtNLM"/>
    </source>
</evidence>
<evidence type="ECO:0000256" key="1">
    <source>
        <dbReference type="SAM" id="MobiDB-lite"/>
    </source>
</evidence>
<name>A0A0A8K2C2_9HYPH</name>
<keyword evidence="2" id="KW-0812">Transmembrane</keyword>